<keyword evidence="2" id="KW-1185">Reference proteome</keyword>
<evidence type="ECO:0000313" key="1">
    <source>
        <dbReference type="EMBL" id="CAG8639938.1"/>
    </source>
</evidence>
<comment type="caution">
    <text evidence="1">The sequence shown here is derived from an EMBL/GenBank/DDBJ whole genome shotgun (WGS) entry which is preliminary data.</text>
</comment>
<organism evidence="1 2">
    <name type="scientific">Funneliformis caledonium</name>
    <dbReference type="NCBI Taxonomy" id="1117310"/>
    <lineage>
        <taxon>Eukaryota</taxon>
        <taxon>Fungi</taxon>
        <taxon>Fungi incertae sedis</taxon>
        <taxon>Mucoromycota</taxon>
        <taxon>Glomeromycotina</taxon>
        <taxon>Glomeromycetes</taxon>
        <taxon>Glomerales</taxon>
        <taxon>Glomeraceae</taxon>
        <taxon>Funneliformis</taxon>
    </lineage>
</organism>
<dbReference type="Proteomes" id="UP000789570">
    <property type="component" value="Unassembled WGS sequence"/>
</dbReference>
<evidence type="ECO:0000313" key="2">
    <source>
        <dbReference type="Proteomes" id="UP000789570"/>
    </source>
</evidence>
<dbReference type="EMBL" id="CAJVPQ010003906">
    <property type="protein sequence ID" value="CAG8639938.1"/>
    <property type="molecule type" value="Genomic_DNA"/>
</dbReference>
<accession>A0A9N9GYW2</accession>
<sequence>MPIFSEDNLKEVTWPDNPLILVTYDECIFLAYDGSQSLWIPNREQLLRKKGIR</sequence>
<name>A0A9N9GYW2_9GLOM</name>
<gene>
    <name evidence="1" type="ORF">FCALED_LOCUS10514</name>
</gene>
<protein>
    <submittedName>
        <fullName evidence="1">6978_t:CDS:1</fullName>
    </submittedName>
</protein>
<reference evidence="1" key="1">
    <citation type="submission" date="2021-06" db="EMBL/GenBank/DDBJ databases">
        <authorList>
            <person name="Kallberg Y."/>
            <person name="Tangrot J."/>
            <person name="Rosling A."/>
        </authorList>
    </citation>
    <scope>NUCLEOTIDE SEQUENCE</scope>
    <source>
        <strain evidence="1">UK204</strain>
    </source>
</reference>
<proteinExistence type="predicted"/>
<dbReference type="AlphaFoldDB" id="A0A9N9GYW2"/>
<dbReference type="OrthoDB" id="2418550at2759"/>